<reference evidence="2" key="1">
    <citation type="submission" date="2016-10" db="EMBL/GenBank/DDBJ databases">
        <authorList>
            <person name="Jeantristanb JTB J.-T."/>
            <person name="Ricardo R."/>
        </authorList>
    </citation>
    <scope>NUCLEOTIDE SEQUENCE [LARGE SCALE GENOMIC DNA]</scope>
</reference>
<evidence type="ECO:0000313" key="2">
    <source>
        <dbReference type="Proteomes" id="UP000249723"/>
    </source>
</evidence>
<gene>
    <name evidence="1" type="ORF">BZ3500_MVSOF-1268-A1-R1_CHR4-3G07401</name>
</gene>
<keyword evidence="2" id="KW-1185">Reference proteome</keyword>
<evidence type="ECO:0000313" key="1">
    <source>
        <dbReference type="EMBL" id="SCZ97716.1"/>
    </source>
</evidence>
<dbReference type="AlphaFoldDB" id="A0A2X0LJ38"/>
<name>A0A2X0LJ38_9BASI</name>
<accession>A0A2X0LJ38</accession>
<protein>
    <submittedName>
        <fullName evidence="1">BZ3500_MvSof-1268-A1-R1_Chr4-3g07401 protein</fullName>
    </submittedName>
</protein>
<dbReference type="Proteomes" id="UP000249723">
    <property type="component" value="Unassembled WGS sequence"/>
</dbReference>
<organism evidence="1 2">
    <name type="scientific">Microbotryum saponariae</name>
    <dbReference type="NCBI Taxonomy" id="289078"/>
    <lineage>
        <taxon>Eukaryota</taxon>
        <taxon>Fungi</taxon>
        <taxon>Dikarya</taxon>
        <taxon>Basidiomycota</taxon>
        <taxon>Pucciniomycotina</taxon>
        <taxon>Microbotryomycetes</taxon>
        <taxon>Microbotryales</taxon>
        <taxon>Microbotryaceae</taxon>
        <taxon>Microbotryum</taxon>
    </lineage>
</organism>
<sequence length="80" mass="8355">MGRLELITVFGADRSNVSAVQNDPSALSARARTSAWRAMGLPTPTRRTGASRAPTAPGASTDFLGRQSVLSAGFFLFLGS</sequence>
<dbReference type="EMBL" id="FMWP01000093">
    <property type="protein sequence ID" value="SCZ97716.1"/>
    <property type="molecule type" value="Genomic_DNA"/>
</dbReference>
<proteinExistence type="predicted"/>